<evidence type="ECO:0000256" key="4">
    <source>
        <dbReference type="ARBA" id="ARBA00022960"/>
    </source>
</evidence>
<keyword evidence="4 7" id="KW-0133">Cell shape</keyword>
<dbReference type="RefSeq" id="WP_309483780.1">
    <property type="nucleotide sequence ID" value="NZ_CP133720.1"/>
</dbReference>
<evidence type="ECO:0000313" key="11">
    <source>
        <dbReference type="EMBL" id="WMW82307.1"/>
    </source>
</evidence>
<feature type="compositionally biased region" description="Polar residues" evidence="8">
    <location>
        <begin position="441"/>
        <end position="480"/>
    </location>
</feature>
<feature type="region of interest" description="Disordered" evidence="8">
    <location>
        <begin position="441"/>
        <end position="486"/>
    </location>
</feature>
<evidence type="ECO:0000256" key="2">
    <source>
        <dbReference type="ARBA" id="ARBA00005992"/>
    </source>
</evidence>
<evidence type="ECO:0000256" key="5">
    <source>
        <dbReference type="ARBA" id="ARBA00022984"/>
    </source>
</evidence>
<feature type="active site" description="Proton donor/acceptor" evidence="7">
    <location>
        <position position="254"/>
    </location>
</feature>
<keyword evidence="12" id="KW-1185">Reference proteome</keyword>
<dbReference type="Pfam" id="PF24125">
    <property type="entry name" value="Cds6_C"/>
    <property type="match status" value="2"/>
</dbReference>
<sequence>MVSIFRCSTAAPLSAAVSFAAFTVTCGLWLGIADLASAKNNPPKNSASKEDFATVQTGPNPDYLLIDVYKNLANNQYTKAQTQIDALLAAYPNFQLGHLIRGDLIAMRTKPETQLGASNVTNDKLRDLRAEAQARVRAITERPAADLVPLNLLNLASDQRWALVMDAQRARIFLYENVNGIPTLRSDYYVSQGKFGVDKSKEGDQRTPLGVYFITNRVPGAKLPDFYGPGALPLNYPNEWDKLRGRGGSGIWLHGVPATNYSRAPLASDGCVVLANPDFLKLAATVDIAKTPVIIADRLNFVNRHVWLNEKQNAQKMLDLWRQDFASANPVFLAKHYSRNFKNLNGDNAATWIQKQLSAHAGLSDAGVKIKEQSQFKYPGREDVIVSFFTQEIATAKGISSYKRRQYWQKDGNAWSIVFEDSSFLSGTRAEPEIARTEKTIASTSRTETNKSSVTNPSGTIGKNEVATSEAGTKQRSTLKSGDDKKNTAQAEVIKTVDRWMNAWAAKNTKAYLSFYGKDFQTPNGESRKSWMEERKSRIEGKGKIVVRYESPSVAIEGNTATVKFRQHYQSGALVASSRKTLVMTKQDGKWLIKQEKTGS</sequence>
<keyword evidence="6 7" id="KW-0961">Cell wall biogenesis/degradation</keyword>
<evidence type="ECO:0000259" key="10">
    <source>
        <dbReference type="PROSITE" id="PS52029"/>
    </source>
</evidence>
<name>A0ABY9RM66_9BURK</name>
<dbReference type="Pfam" id="PF03734">
    <property type="entry name" value="YkuD"/>
    <property type="match status" value="1"/>
</dbReference>
<gene>
    <name evidence="11" type="ORF">RF679_08530</name>
</gene>
<proteinExistence type="inferred from homology"/>
<keyword evidence="9" id="KW-0732">Signal</keyword>
<keyword evidence="3" id="KW-0808">Transferase</keyword>
<keyword evidence="5 7" id="KW-0573">Peptidoglycan synthesis</keyword>
<dbReference type="SUPFAM" id="SSF141523">
    <property type="entry name" value="L,D-transpeptidase catalytic domain-like"/>
    <property type="match status" value="1"/>
</dbReference>
<dbReference type="CDD" id="cd16913">
    <property type="entry name" value="YkuD_like"/>
    <property type="match status" value="1"/>
</dbReference>
<feature type="active site" description="Nucleophile" evidence="7">
    <location>
        <position position="271"/>
    </location>
</feature>
<evidence type="ECO:0000256" key="7">
    <source>
        <dbReference type="PROSITE-ProRule" id="PRU01373"/>
    </source>
</evidence>
<evidence type="ECO:0000256" key="8">
    <source>
        <dbReference type="SAM" id="MobiDB-lite"/>
    </source>
</evidence>
<feature type="chain" id="PRO_5046762898" evidence="9">
    <location>
        <begin position="21"/>
        <end position="600"/>
    </location>
</feature>
<feature type="signal peptide" evidence="9">
    <location>
        <begin position="1"/>
        <end position="20"/>
    </location>
</feature>
<organism evidence="11 12">
    <name type="scientific">Undibacterium cyanobacteriorum</name>
    <dbReference type="NCBI Taxonomy" id="3073561"/>
    <lineage>
        <taxon>Bacteria</taxon>
        <taxon>Pseudomonadati</taxon>
        <taxon>Pseudomonadota</taxon>
        <taxon>Betaproteobacteria</taxon>
        <taxon>Burkholderiales</taxon>
        <taxon>Oxalobacteraceae</taxon>
        <taxon>Undibacterium</taxon>
    </lineage>
</organism>
<dbReference type="PANTHER" id="PTHR36699">
    <property type="entry name" value="LD-TRANSPEPTIDASE"/>
    <property type="match status" value="1"/>
</dbReference>
<feature type="domain" description="L,D-TPase catalytic" evidence="10">
    <location>
        <begin position="161"/>
        <end position="296"/>
    </location>
</feature>
<dbReference type="PANTHER" id="PTHR36699:SF1">
    <property type="entry name" value="L,D-TRANSPEPTIDASE YAFK-RELATED"/>
    <property type="match status" value="1"/>
</dbReference>
<comment type="pathway">
    <text evidence="1 7">Cell wall biogenesis; peptidoglycan biosynthesis.</text>
</comment>
<dbReference type="InterPro" id="IPR032710">
    <property type="entry name" value="NTF2-like_dom_sf"/>
</dbReference>
<evidence type="ECO:0000313" key="12">
    <source>
        <dbReference type="Proteomes" id="UP001181355"/>
    </source>
</evidence>
<dbReference type="Gene3D" id="3.10.450.50">
    <property type="match status" value="1"/>
</dbReference>
<dbReference type="EMBL" id="CP133720">
    <property type="protein sequence ID" value="WMW82307.1"/>
    <property type="molecule type" value="Genomic_DNA"/>
</dbReference>
<accession>A0ABY9RM66</accession>
<dbReference type="InterPro" id="IPR038063">
    <property type="entry name" value="Transpep_catalytic_dom"/>
</dbReference>
<evidence type="ECO:0000256" key="3">
    <source>
        <dbReference type="ARBA" id="ARBA00022679"/>
    </source>
</evidence>
<dbReference type="Proteomes" id="UP001181355">
    <property type="component" value="Chromosome"/>
</dbReference>
<evidence type="ECO:0000256" key="9">
    <source>
        <dbReference type="SAM" id="SignalP"/>
    </source>
</evidence>
<dbReference type="InterPro" id="IPR005490">
    <property type="entry name" value="LD_TPept_cat_dom"/>
</dbReference>
<reference evidence="11" key="1">
    <citation type="submission" date="2023-09" db="EMBL/GenBank/DDBJ databases">
        <title>Undibacterium sp. 20NA77.5 isolated from freshwater.</title>
        <authorList>
            <person name="Le V."/>
            <person name="Ko S.-R."/>
            <person name="Ahn C.-Y."/>
            <person name="Oh H.-M."/>
        </authorList>
    </citation>
    <scope>NUCLEOTIDE SEQUENCE</scope>
    <source>
        <strain evidence="11">20NA77.5</strain>
    </source>
</reference>
<dbReference type="PROSITE" id="PS52029">
    <property type="entry name" value="LD_TPASE"/>
    <property type="match status" value="1"/>
</dbReference>
<comment type="similarity">
    <text evidence="2">Belongs to the YkuD family.</text>
</comment>
<dbReference type="Gene3D" id="2.40.440.10">
    <property type="entry name" value="L,D-transpeptidase catalytic domain-like"/>
    <property type="match status" value="1"/>
</dbReference>
<dbReference type="SUPFAM" id="SSF54427">
    <property type="entry name" value="NTF2-like"/>
    <property type="match status" value="1"/>
</dbReference>
<dbReference type="InterPro" id="IPR056203">
    <property type="entry name" value="Cds6_C"/>
</dbReference>
<evidence type="ECO:0000256" key="1">
    <source>
        <dbReference type="ARBA" id="ARBA00004752"/>
    </source>
</evidence>
<protein>
    <submittedName>
        <fullName evidence="11">L,D-transpeptidase family protein</fullName>
    </submittedName>
</protein>
<evidence type="ECO:0000256" key="6">
    <source>
        <dbReference type="ARBA" id="ARBA00023316"/>
    </source>
</evidence>